<proteinExistence type="predicted"/>
<dbReference type="EMBL" id="AC007887">
    <property type="protein sequence ID" value="AAF79349.1"/>
    <property type="molecule type" value="Genomic_DNA"/>
</dbReference>
<reference key="2">
    <citation type="journal article" date="2000" name="Nature">
        <title>Sequence and analysis of chromosome 1 of the plant Arabidopsis thaliana.</title>
        <authorList>
            <person name="Theologis A."/>
            <person name="Ecker J.R."/>
            <person name="Palm C.J."/>
            <person name="Federspiel N.A."/>
            <person name="Kaul S."/>
            <person name="White O."/>
            <person name="Alonso J."/>
            <person name="Altafi H."/>
            <person name="Araujo R."/>
            <person name="Bowman C.L."/>
            <person name="Brooks S.Y."/>
            <person name="Buehler E."/>
            <person name="Chan A."/>
            <person name="Chao Q."/>
            <person name="Chen H."/>
            <person name="Cheuk R.F."/>
            <person name="Chin C.W."/>
            <person name="Chung M.K."/>
            <person name="Conn L."/>
            <person name="Conway A.B."/>
            <person name="Conway A.R."/>
            <person name="Creasy T.H."/>
            <person name="Dewar K."/>
            <person name="Dunn P."/>
            <person name="Etgu P."/>
            <person name="Feldblyum T.V."/>
            <person name="Feng J."/>
            <person name="Fong B."/>
            <person name="Fujii C.Y."/>
            <person name="Gill J.E."/>
            <person name="Goldsmith A.D."/>
            <person name="Haas B."/>
            <person name="Hansen N.F."/>
            <person name="Hughes B."/>
            <person name="Huizar L."/>
            <person name="Hunter J.L."/>
            <person name="Jenkins J."/>
            <person name="Johnson-Hopson C."/>
            <person name="Khan S."/>
            <person name="Khaykin E."/>
            <person name="Kim C.J."/>
            <person name="Koo H.L."/>
            <person name="Kremenetskaia I."/>
            <person name="Kurtz D.B."/>
            <person name="Kwan A."/>
            <person name="Lam B."/>
            <person name="Langin-Hooper S."/>
            <person name="Lee A."/>
            <person name="Lee J.M."/>
            <person name="Lenz C.A."/>
            <person name="Li J.H."/>
            <person name="Li Y."/>
            <person name="Lin X."/>
            <person name="Liu S.X."/>
            <person name="Liu Z.A."/>
            <person name="Luros J.S."/>
            <person name="Maiti R."/>
            <person name="Marziali A."/>
            <person name="Militscher J."/>
            <person name="Miranda M."/>
            <person name="Nguyen M."/>
            <person name="Nierman W.C."/>
            <person name="Osborne B.I."/>
            <person name="Pai G."/>
            <person name="Peterson J."/>
            <person name="Pham P.K."/>
            <person name="Rizzo M."/>
            <person name="Rooney T."/>
            <person name="Rowley D."/>
            <person name="Sakano H."/>
            <person name="Salzberg S.L."/>
            <person name="Schwartz J.R."/>
            <person name="Shinn P."/>
            <person name="Southwick A.M."/>
            <person name="Sun H."/>
            <person name="Tallon L.J."/>
            <person name="Tambunga G."/>
            <person name="Toriumi M.J."/>
            <person name="Town C.D."/>
            <person name="Utterback T."/>
            <person name="Van Aken S."/>
            <person name="Vaysberg M."/>
            <person name="Vysotskaia V.S."/>
            <person name="Walker M."/>
            <person name="Wu D."/>
            <person name="Yu G."/>
            <person name="Fraser C.M."/>
            <person name="Venter J.C."/>
            <person name="Davis R.W."/>
        </authorList>
    </citation>
    <scope>NUCLEOTIDE SEQUENCE [LARGE SCALE GENOMIC DNA]</scope>
    <source>
        <strain>cv. Columbia</strain>
    </source>
</reference>
<organism evidence="2">
    <name type="scientific">Arabidopsis thaliana</name>
    <name type="common">Mouse-ear cress</name>
    <dbReference type="NCBI Taxonomy" id="3702"/>
    <lineage>
        <taxon>Eukaryota</taxon>
        <taxon>Viridiplantae</taxon>
        <taxon>Streptophyta</taxon>
        <taxon>Embryophyta</taxon>
        <taxon>Tracheophyta</taxon>
        <taxon>Spermatophyta</taxon>
        <taxon>Magnoliopsida</taxon>
        <taxon>eudicotyledons</taxon>
        <taxon>Gunneridae</taxon>
        <taxon>Pentapetalae</taxon>
        <taxon>rosids</taxon>
        <taxon>malvids</taxon>
        <taxon>Brassicales</taxon>
        <taxon>Brassicaceae</taxon>
        <taxon>Camelineae</taxon>
        <taxon>Arabidopsis</taxon>
    </lineage>
</organism>
<feature type="compositionally biased region" description="Basic and acidic residues" evidence="1">
    <location>
        <begin position="1"/>
        <end position="28"/>
    </location>
</feature>
<evidence type="ECO:0000256" key="1">
    <source>
        <dbReference type="SAM" id="MobiDB-lite"/>
    </source>
</evidence>
<reference evidence="2" key="1">
    <citation type="submission" date="1999-10" db="EMBL/GenBank/DDBJ databases">
        <authorList>
            <person name="Ecker J.R."/>
        </authorList>
    </citation>
    <scope>NUCLEOTIDE SEQUENCE</scope>
</reference>
<protein>
    <submittedName>
        <fullName evidence="2">F15O4.16</fullName>
    </submittedName>
</protein>
<name>Q9LQG9_ARATH</name>
<accession>Q9LQG9</accession>
<feature type="region of interest" description="Disordered" evidence="1">
    <location>
        <begin position="1"/>
        <end position="31"/>
    </location>
</feature>
<sequence length="166" mass="19613">MGKSYKEEEPRARAEQRRRNRFNEHEGDTNQTIKTTKTLGVNQPMCTIDLCAFIEAYQRNRSWNVVVSQWFYLEMLLMSQHQVIKESLGNGIGSKAFHMRKIFKLQVTRFPKNPMETIINLLENSNPTRRSIKFLNRTVYTCRIWMLTGFGDSKRIIGTHETLNYF</sequence>
<evidence type="ECO:0000313" key="2">
    <source>
        <dbReference type="EMBL" id="AAF79349.1"/>
    </source>
</evidence>
<dbReference type="AlphaFoldDB" id="Q9LQG9"/>
<reference evidence="2" key="3">
    <citation type="submission" date="2000-06" db="EMBL/GenBank/DDBJ databases">
        <authorList>
            <person name="Cheuk R."/>
            <person name="Shinn P."/>
            <person name="Brooks S."/>
            <person name="Buehler E."/>
            <person name="Chao Q."/>
            <person name="Johnson-Hopson C."/>
            <person name="Khan S."/>
            <person name="Kim C."/>
            <person name="Altafi H."/>
            <person name="Bei B."/>
            <person name="Chin C."/>
            <person name="Chiou J."/>
            <person name="Choi E."/>
            <person name="Conn L."/>
            <person name="Conway A."/>
            <person name="Gonzalez A."/>
            <person name="Hansen N."/>
            <person name="Howing B."/>
            <person name="Koo T."/>
            <person name="Lam B."/>
            <person name="Lee J."/>
            <person name="Lenz C."/>
            <person name="Li J."/>
            <person name="Liu A."/>
            <person name="Liu J."/>
            <person name="Liu S."/>
            <person name="Mukharsky N."/>
            <person name="Nguyen M."/>
            <person name="Palm C."/>
            <person name="Pham P."/>
            <person name="Sakano H."/>
            <person name="Schwartz J."/>
            <person name="Southwick A."/>
            <person name="Thaveri A."/>
            <person name="Toriumi M."/>
            <person name="Vaysberg M."/>
            <person name="Yu G."/>
            <person name="Davis R."/>
            <person name="Federspiel N."/>
            <person name="Theologis A."/>
            <person name="Ecker J."/>
        </authorList>
    </citation>
    <scope>NUCLEOTIDE SEQUENCE</scope>
</reference>